<reference evidence="3" key="1">
    <citation type="journal article" date="2019" name="Int. J. Syst. Evol. Microbiol.">
        <title>The Global Catalogue of Microorganisms (GCM) 10K type strain sequencing project: providing services to taxonomists for standard genome sequencing and annotation.</title>
        <authorList>
            <consortium name="The Broad Institute Genomics Platform"/>
            <consortium name="The Broad Institute Genome Sequencing Center for Infectious Disease"/>
            <person name="Wu L."/>
            <person name="Ma J."/>
        </authorList>
    </citation>
    <scope>NUCLEOTIDE SEQUENCE [LARGE SCALE GENOMIC DNA]</scope>
    <source>
        <strain evidence="3">CCUG 61485</strain>
    </source>
</reference>
<accession>A0ABW3Y087</accession>
<feature type="transmembrane region" description="Helical" evidence="1">
    <location>
        <begin position="12"/>
        <end position="37"/>
    </location>
</feature>
<evidence type="ECO:0008006" key="4">
    <source>
        <dbReference type="Google" id="ProtNLM"/>
    </source>
</evidence>
<keyword evidence="3" id="KW-1185">Reference proteome</keyword>
<dbReference type="EMBL" id="JBHTMY010000002">
    <property type="protein sequence ID" value="MFD1315227.1"/>
    <property type="molecule type" value="Genomic_DNA"/>
</dbReference>
<keyword evidence="1" id="KW-0472">Membrane</keyword>
<keyword evidence="1" id="KW-1133">Transmembrane helix</keyword>
<sequence>MDKTLYKTLVVLGILFVSYWIGKYAILFIGITLALVMNKLTPK</sequence>
<gene>
    <name evidence="2" type="ORF">ACFQ39_06325</name>
</gene>
<evidence type="ECO:0000313" key="3">
    <source>
        <dbReference type="Proteomes" id="UP001597201"/>
    </source>
</evidence>
<dbReference type="RefSeq" id="WP_377177169.1">
    <property type="nucleotide sequence ID" value="NZ_JBHTMY010000002.1"/>
</dbReference>
<organism evidence="2 3">
    <name type="scientific">Namhaeicola litoreus</name>
    <dbReference type="NCBI Taxonomy" id="1052145"/>
    <lineage>
        <taxon>Bacteria</taxon>
        <taxon>Pseudomonadati</taxon>
        <taxon>Bacteroidota</taxon>
        <taxon>Flavobacteriia</taxon>
        <taxon>Flavobacteriales</taxon>
        <taxon>Flavobacteriaceae</taxon>
        <taxon>Namhaeicola</taxon>
    </lineage>
</organism>
<comment type="caution">
    <text evidence="2">The sequence shown here is derived from an EMBL/GenBank/DDBJ whole genome shotgun (WGS) entry which is preliminary data.</text>
</comment>
<evidence type="ECO:0000313" key="2">
    <source>
        <dbReference type="EMBL" id="MFD1315227.1"/>
    </source>
</evidence>
<proteinExistence type="predicted"/>
<keyword evidence="1" id="KW-0812">Transmembrane</keyword>
<evidence type="ECO:0000256" key="1">
    <source>
        <dbReference type="SAM" id="Phobius"/>
    </source>
</evidence>
<protein>
    <recommendedName>
        <fullName evidence="4">AI-2E family transporter</fullName>
    </recommendedName>
</protein>
<dbReference type="Proteomes" id="UP001597201">
    <property type="component" value="Unassembled WGS sequence"/>
</dbReference>
<name>A0ABW3Y087_9FLAO</name>